<organism evidence="1">
    <name type="scientific">Candidatus Methanogaster sp. ANME-2c ERB4</name>
    <dbReference type="NCBI Taxonomy" id="2759911"/>
    <lineage>
        <taxon>Archaea</taxon>
        <taxon>Methanobacteriati</taxon>
        <taxon>Methanobacteriota</taxon>
        <taxon>Stenosarchaea group</taxon>
        <taxon>Methanomicrobia</taxon>
        <taxon>Methanosarcinales</taxon>
        <taxon>ANME-2 cluster</taxon>
        <taxon>Candidatus Methanogasteraceae</taxon>
        <taxon>Candidatus Methanogaster</taxon>
    </lineage>
</organism>
<protein>
    <recommendedName>
        <fullName evidence="3">CD-NTase associated protein 4-like DNA endonuclease domain-containing protein</fullName>
    </recommendedName>
</protein>
<evidence type="ECO:0000313" key="1">
    <source>
        <dbReference type="EMBL" id="QNO44328.1"/>
    </source>
</evidence>
<accession>A0A7G9Y8J4</accession>
<dbReference type="AlphaFoldDB" id="A0A7G9Y8J4"/>
<reference evidence="1" key="1">
    <citation type="submission" date="2020-06" db="EMBL/GenBank/DDBJ databases">
        <title>Unique genomic features of the anaerobic methanotrophic archaea.</title>
        <authorList>
            <person name="Chadwick G.L."/>
            <person name="Skennerton C.T."/>
            <person name="Laso-Perez R."/>
            <person name="Leu A.O."/>
            <person name="Speth D.R."/>
            <person name="Yu H."/>
            <person name="Morgan-Lang C."/>
            <person name="Hatzenpichler R."/>
            <person name="Goudeau D."/>
            <person name="Malmstrom R."/>
            <person name="Brazelton W.J."/>
            <person name="Woyke T."/>
            <person name="Hallam S.J."/>
            <person name="Tyson G.W."/>
            <person name="Wegener G."/>
            <person name="Boetius A."/>
            <person name="Orphan V."/>
        </authorList>
    </citation>
    <scope>NUCLEOTIDE SEQUENCE</scope>
</reference>
<dbReference type="EMBL" id="MT630952">
    <property type="protein sequence ID" value="QNO44328.1"/>
    <property type="molecule type" value="Genomic_DNA"/>
</dbReference>
<gene>
    <name evidence="1" type="ORF">JKAPHALJ_00015</name>
    <name evidence="2" type="ORF">PAACNKLE_00025</name>
</gene>
<evidence type="ECO:0008006" key="3">
    <source>
        <dbReference type="Google" id="ProtNLM"/>
    </source>
</evidence>
<proteinExistence type="predicted"/>
<sequence length="380" mass="44268">MSADRLIHDATASTKGTIYQLCVAVQKCYEMIAGQKVLIECQGDITIPNSQQVETKHYSDTLTDNHPNIWKTLQNWMQDDFDAEPYTSLILYTTQQFGERAAISRWNGATSQERLEIIEAIHRQAEERKSERQNKASNMFLLQRDVLDLSRRDKLTQVIEKFVIEACSPTLPELHTVIKQQYIKGILDGKKDDFLDALIGFITQAPATREQRWEITYDRFDKKVGDLNNLYCRETRVFPRKHFNSAKLPDGHQVDAHRDHAFVQKIQDIEYLPVIREAVRDYQGTVQTINGEFKNYEVPPSRTKNYADELVEIFEKHYRVASRKCTGIIADSQSFFDSVTVEEPREFEGFDRPPMAFRNGLLHTQLDDEEKDLRWRLENI</sequence>
<dbReference type="EMBL" id="MT631191">
    <property type="protein sequence ID" value="QNO46489.1"/>
    <property type="molecule type" value="Genomic_DNA"/>
</dbReference>
<name>A0A7G9Y8J4_9EURY</name>
<evidence type="ECO:0000313" key="2">
    <source>
        <dbReference type="EMBL" id="QNO46489.1"/>
    </source>
</evidence>